<name>A0A1U9UUM5_CUPNE</name>
<evidence type="ECO:0000313" key="2">
    <source>
        <dbReference type="Proteomes" id="UP000189627"/>
    </source>
</evidence>
<gene>
    <name evidence="1" type="ORF">BJN34_21240</name>
</gene>
<accession>A0A1U9UUM5</accession>
<evidence type="ECO:0000313" key="1">
    <source>
        <dbReference type="EMBL" id="AQV96396.1"/>
    </source>
</evidence>
<proteinExistence type="predicted"/>
<sequence>MDWSPIKSYKKIEEKNSDLRAEYVLQIVTKAVELKFITPENWRTDVFAKQEDWELFLDDLSERTWWCTEREWFALSYLKAIPDAIQTFEEIADHWRDALRHE</sequence>
<dbReference type="AlphaFoldDB" id="A0A1U9UUM5"/>
<dbReference type="KEGG" id="cuh:BJN34_21240"/>
<protein>
    <submittedName>
        <fullName evidence="1">Uncharacterized protein</fullName>
    </submittedName>
</protein>
<dbReference type="EMBL" id="CP017758">
    <property type="protein sequence ID" value="AQV96396.1"/>
    <property type="molecule type" value="Genomic_DNA"/>
</dbReference>
<reference evidence="2" key="1">
    <citation type="submission" date="2017-02" db="EMBL/GenBank/DDBJ databases">
        <title>Complete genome sequence of Cupriavidus necator strain NH9, a 3-chlorobenzoate degrader.</title>
        <authorList>
            <person name="Moriuchi R."/>
            <person name="Dohra H."/>
            <person name="Ogawa N."/>
        </authorList>
    </citation>
    <scope>NUCLEOTIDE SEQUENCE [LARGE SCALE GENOMIC DNA]</scope>
    <source>
        <strain evidence="2">NH9</strain>
    </source>
</reference>
<organism evidence="1 2">
    <name type="scientific">Cupriavidus necator</name>
    <name type="common">Alcaligenes eutrophus</name>
    <name type="synonym">Ralstonia eutropha</name>
    <dbReference type="NCBI Taxonomy" id="106590"/>
    <lineage>
        <taxon>Bacteria</taxon>
        <taxon>Pseudomonadati</taxon>
        <taxon>Pseudomonadota</taxon>
        <taxon>Betaproteobacteria</taxon>
        <taxon>Burkholderiales</taxon>
        <taxon>Burkholderiaceae</taxon>
        <taxon>Cupriavidus</taxon>
    </lineage>
</organism>
<dbReference type="Proteomes" id="UP000189627">
    <property type="component" value="Chromosome 2"/>
</dbReference>